<protein>
    <submittedName>
        <fullName evidence="2">Uma2 family endonuclease</fullName>
    </submittedName>
</protein>
<dbReference type="PANTHER" id="PTHR34107:SF2">
    <property type="entry name" value="SLL0888 PROTEIN"/>
    <property type="match status" value="1"/>
</dbReference>
<dbReference type="Pfam" id="PF05685">
    <property type="entry name" value="Uma2"/>
    <property type="match status" value="1"/>
</dbReference>
<sequence>MVQARLRFKNFEEYLLVNPEDLPEGRYEYVEGELVDLMPEGEESEWIANYLFLLLTQAGIVAPRLIRPGRCEIEVPGVPRTRFPDLVILDEAHLELTKRRLTITADMPPPRLVVEVVSPGKKNRKRDLEDKRRQYQSRGIPEYWLIDPEQQQVSVLHLTGDNYVESGVFQGGDRVNSPSFGLLPFTAEQVLAGQ</sequence>
<keyword evidence="2" id="KW-0378">Hydrolase</keyword>
<feature type="domain" description="Putative restriction endonuclease" evidence="1">
    <location>
        <begin position="11"/>
        <end position="180"/>
    </location>
</feature>
<accession>A0A7C3KEP9</accession>
<reference evidence="2" key="1">
    <citation type="journal article" date="2020" name="mSystems">
        <title>Genome- and Community-Level Interaction Insights into Carbon Utilization and Element Cycling Functions of Hydrothermarchaeota in Hydrothermal Sediment.</title>
        <authorList>
            <person name="Zhou Z."/>
            <person name="Liu Y."/>
            <person name="Xu W."/>
            <person name="Pan J."/>
            <person name="Luo Z.H."/>
            <person name="Li M."/>
        </authorList>
    </citation>
    <scope>NUCLEOTIDE SEQUENCE [LARGE SCALE GENOMIC DNA]</scope>
    <source>
        <strain evidence="2">SpSt-418</strain>
    </source>
</reference>
<evidence type="ECO:0000259" key="1">
    <source>
        <dbReference type="Pfam" id="PF05685"/>
    </source>
</evidence>
<dbReference type="InterPro" id="IPR012296">
    <property type="entry name" value="Nuclease_put_TT1808"/>
</dbReference>
<name>A0A7C3KEP9_9CYAN</name>
<dbReference type="SUPFAM" id="SSF52980">
    <property type="entry name" value="Restriction endonuclease-like"/>
    <property type="match status" value="1"/>
</dbReference>
<gene>
    <name evidence="2" type="ORF">ENR64_12510</name>
</gene>
<keyword evidence="2" id="KW-0255">Endonuclease</keyword>
<comment type="caution">
    <text evidence="2">The sequence shown here is derived from an EMBL/GenBank/DDBJ whole genome shotgun (WGS) entry which is preliminary data.</text>
</comment>
<dbReference type="InterPro" id="IPR008538">
    <property type="entry name" value="Uma2"/>
</dbReference>
<dbReference type="Gene3D" id="3.90.1570.10">
    <property type="entry name" value="tt1808, chain A"/>
    <property type="match status" value="1"/>
</dbReference>
<keyword evidence="2" id="KW-0540">Nuclease</keyword>
<dbReference type="InterPro" id="IPR011335">
    <property type="entry name" value="Restrct_endonuc-II-like"/>
</dbReference>
<dbReference type="CDD" id="cd06260">
    <property type="entry name" value="DUF820-like"/>
    <property type="match status" value="1"/>
</dbReference>
<organism evidence="2">
    <name type="scientific">Oscillatoriales cyanobacterium SpSt-418</name>
    <dbReference type="NCBI Taxonomy" id="2282169"/>
    <lineage>
        <taxon>Bacteria</taxon>
        <taxon>Bacillati</taxon>
        <taxon>Cyanobacteriota</taxon>
        <taxon>Cyanophyceae</taxon>
        <taxon>Oscillatoriophycideae</taxon>
        <taxon>Oscillatoriales</taxon>
    </lineage>
</organism>
<dbReference type="AlphaFoldDB" id="A0A7C3KEP9"/>
<evidence type="ECO:0000313" key="2">
    <source>
        <dbReference type="EMBL" id="HFM98550.1"/>
    </source>
</evidence>
<dbReference type="EMBL" id="DSRU01000179">
    <property type="protein sequence ID" value="HFM98550.1"/>
    <property type="molecule type" value="Genomic_DNA"/>
</dbReference>
<dbReference type="PANTHER" id="PTHR34107">
    <property type="entry name" value="SLL0198 PROTEIN-RELATED"/>
    <property type="match status" value="1"/>
</dbReference>
<dbReference type="GO" id="GO:0004519">
    <property type="term" value="F:endonuclease activity"/>
    <property type="evidence" value="ECO:0007669"/>
    <property type="project" value="UniProtKB-KW"/>
</dbReference>
<proteinExistence type="predicted"/>